<dbReference type="PANTHER" id="PTHR46558">
    <property type="entry name" value="TRACRIPTIONAL REGULATORY PROTEIN-RELATED-RELATED"/>
    <property type="match status" value="1"/>
</dbReference>
<dbReference type="PROSITE" id="PS50943">
    <property type="entry name" value="HTH_CROC1"/>
    <property type="match status" value="1"/>
</dbReference>
<dbReference type="SMART" id="SM00530">
    <property type="entry name" value="HTH_XRE"/>
    <property type="match status" value="1"/>
</dbReference>
<proteinExistence type="predicted"/>
<keyword evidence="1" id="KW-0238">DNA-binding</keyword>
<dbReference type="RefSeq" id="WP_210087987.1">
    <property type="nucleotide sequence ID" value="NZ_JAGGKG010000003.1"/>
</dbReference>
<dbReference type="Pfam" id="PF01381">
    <property type="entry name" value="HTH_3"/>
    <property type="match status" value="1"/>
</dbReference>
<comment type="caution">
    <text evidence="3">The sequence shown here is derived from an EMBL/GenBank/DDBJ whole genome shotgun (WGS) entry which is preliminary data.</text>
</comment>
<keyword evidence="4" id="KW-1185">Reference proteome</keyword>
<dbReference type="InterPro" id="IPR001387">
    <property type="entry name" value="Cro/C1-type_HTH"/>
</dbReference>
<accession>A0ABS4FP21</accession>
<evidence type="ECO:0000313" key="3">
    <source>
        <dbReference type="EMBL" id="MBP1904305.1"/>
    </source>
</evidence>
<dbReference type="EMBL" id="JAGGKG010000003">
    <property type="protein sequence ID" value="MBP1904305.1"/>
    <property type="molecule type" value="Genomic_DNA"/>
</dbReference>
<sequence length="598" mass="68274">MDEKQFARQLALLRKESNLKQEDLAKQLHVSPQAISKWENGHSLPETALLPHLARIFDVSIDDLFRDGNLIIIEAIFGDGLEAIQVTKRLNRLIENNKLSVLASSSILGVTLSEERVAYLTLKYQSSHGICHKVFLEGETIVLNQNDIPIELPDNNSALSIVAGRYGTKNYNYDVMPKMKHYKTFNWNAYPANHQTFPSDPANDQIEYLTLIYVNHSGIHMATCAEGESLEYDHTKTTFIRRSKSKEYYIPDVPELPPFGAGMDCSWGAALTSALQAMKVETTYEEVMGVSGACYRIAFCSPNWDYSSVDGLVAYDYATPGFAAFGYTPEHYAHIEKADRGIHRQRIIKEISFNKPVLAINLRVAPEWGVICGYGNDGEDLYCRTKYDRQTIENDPVFTKGFPPFDPSKIGNPYSYLYVDNWPFLIMYFNENGKQPTQKENLINSLKVFTDSMTKVSNSGYFIGFKAYEVWASDLRDDGFYANCDVKQLTHRFLVNQFCMLSLFDARRSASSYLNSSHHLFENDPHLPQIAQHFAEIHRIAEDIHKELETGAPLKDDEYRTFWTSVKRHEQADAIDQIVKLEREAHRLALEFILQNNK</sequence>
<evidence type="ECO:0000313" key="4">
    <source>
        <dbReference type="Proteomes" id="UP001519272"/>
    </source>
</evidence>
<feature type="domain" description="HTH cro/C1-type" evidence="2">
    <location>
        <begin position="10"/>
        <end position="64"/>
    </location>
</feature>
<dbReference type="CDD" id="cd00093">
    <property type="entry name" value="HTH_XRE"/>
    <property type="match status" value="1"/>
</dbReference>
<evidence type="ECO:0000259" key="2">
    <source>
        <dbReference type="PROSITE" id="PS50943"/>
    </source>
</evidence>
<dbReference type="Gene3D" id="1.10.260.40">
    <property type="entry name" value="lambda repressor-like DNA-binding domains"/>
    <property type="match status" value="1"/>
</dbReference>
<organism evidence="3 4">
    <name type="scientific">Paenibacillus turicensis</name>
    <dbReference type="NCBI Taxonomy" id="160487"/>
    <lineage>
        <taxon>Bacteria</taxon>
        <taxon>Bacillati</taxon>
        <taxon>Bacillota</taxon>
        <taxon>Bacilli</taxon>
        <taxon>Bacillales</taxon>
        <taxon>Paenibacillaceae</taxon>
        <taxon>Paenibacillus</taxon>
    </lineage>
</organism>
<dbReference type="InterPro" id="IPR010982">
    <property type="entry name" value="Lambda_DNA-bd_dom_sf"/>
</dbReference>
<name>A0ABS4FP21_9BACL</name>
<protein>
    <submittedName>
        <fullName evidence="3">Transcriptional regulator with XRE-family HTH domain</fullName>
    </submittedName>
</protein>
<dbReference type="Proteomes" id="UP001519272">
    <property type="component" value="Unassembled WGS sequence"/>
</dbReference>
<reference evidence="3 4" key="1">
    <citation type="submission" date="2021-03" db="EMBL/GenBank/DDBJ databases">
        <title>Genomic Encyclopedia of Type Strains, Phase IV (KMG-IV): sequencing the most valuable type-strain genomes for metagenomic binning, comparative biology and taxonomic classification.</title>
        <authorList>
            <person name="Goeker M."/>
        </authorList>
    </citation>
    <scope>NUCLEOTIDE SEQUENCE [LARGE SCALE GENOMIC DNA]</scope>
    <source>
        <strain evidence="3 4">DSM 14349</strain>
    </source>
</reference>
<dbReference type="PANTHER" id="PTHR46558:SF4">
    <property type="entry name" value="DNA-BIDING PHAGE PROTEIN"/>
    <property type="match status" value="1"/>
</dbReference>
<dbReference type="SUPFAM" id="SSF47413">
    <property type="entry name" value="lambda repressor-like DNA-binding domains"/>
    <property type="match status" value="1"/>
</dbReference>
<evidence type="ECO:0000256" key="1">
    <source>
        <dbReference type="ARBA" id="ARBA00023125"/>
    </source>
</evidence>
<gene>
    <name evidence="3" type="ORF">J2Z32_000922</name>
</gene>